<feature type="region of interest" description="Disordered" evidence="14">
    <location>
        <begin position="252"/>
        <end position="293"/>
    </location>
</feature>
<keyword evidence="8 13" id="KW-0067">ATP-binding</keyword>
<comment type="cofactor">
    <cofactor evidence="1">
        <name>Mn(2+)</name>
        <dbReference type="ChEBI" id="CHEBI:29035"/>
    </cofactor>
</comment>
<dbReference type="PANTHER" id="PTHR43895:SF4">
    <property type="entry name" value="CBL-INTERACTING PROTEIN KINASE 25"/>
    <property type="match status" value="1"/>
</dbReference>
<keyword evidence="18" id="KW-1185">Reference proteome</keyword>
<comment type="catalytic activity">
    <reaction evidence="10">
        <text>L-threonyl-[protein] + ATP = O-phospho-L-threonyl-[protein] + ADP + H(+)</text>
        <dbReference type="Rhea" id="RHEA:46608"/>
        <dbReference type="Rhea" id="RHEA-COMP:11060"/>
        <dbReference type="Rhea" id="RHEA-COMP:11605"/>
        <dbReference type="ChEBI" id="CHEBI:15378"/>
        <dbReference type="ChEBI" id="CHEBI:30013"/>
        <dbReference type="ChEBI" id="CHEBI:30616"/>
        <dbReference type="ChEBI" id="CHEBI:61977"/>
        <dbReference type="ChEBI" id="CHEBI:456216"/>
        <dbReference type="EC" id="2.7.11.1"/>
    </reaction>
</comment>
<keyword evidence="6 13" id="KW-0547">Nucleotide-binding</keyword>
<dbReference type="InterPro" id="IPR011009">
    <property type="entry name" value="Kinase-like_dom_sf"/>
</dbReference>
<evidence type="ECO:0000256" key="5">
    <source>
        <dbReference type="ARBA" id="ARBA00022679"/>
    </source>
</evidence>
<feature type="region of interest" description="Disordered" evidence="14">
    <location>
        <begin position="369"/>
        <end position="401"/>
    </location>
</feature>
<dbReference type="PROSITE" id="PS50816">
    <property type="entry name" value="NAF"/>
    <property type="match status" value="1"/>
</dbReference>
<dbReference type="Gene3D" id="1.10.510.10">
    <property type="entry name" value="Transferase(Phosphotransferase) domain 1"/>
    <property type="match status" value="1"/>
</dbReference>
<dbReference type="OrthoDB" id="541276at2759"/>
<evidence type="ECO:0000256" key="6">
    <source>
        <dbReference type="ARBA" id="ARBA00022741"/>
    </source>
</evidence>
<feature type="domain" description="Protein kinase" evidence="15">
    <location>
        <begin position="12"/>
        <end position="241"/>
    </location>
</feature>
<dbReference type="InterPro" id="IPR017441">
    <property type="entry name" value="Protein_kinase_ATP_BS"/>
</dbReference>
<dbReference type="EMBL" id="CAJGYO010000019">
    <property type="protein sequence ID" value="CAD6339279.1"/>
    <property type="molecule type" value="Genomic_DNA"/>
</dbReference>
<dbReference type="GO" id="GO:0005524">
    <property type="term" value="F:ATP binding"/>
    <property type="evidence" value="ECO:0007669"/>
    <property type="project" value="UniProtKB-UniRule"/>
</dbReference>
<dbReference type="Proteomes" id="UP000604825">
    <property type="component" value="Unassembled WGS sequence"/>
</dbReference>
<dbReference type="InterPro" id="IPR000719">
    <property type="entry name" value="Prot_kinase_dom"/>
</dbReference>
<name>A0A811S9L0_9POAL</name>
<evidence type="ECO:0000256" key="4">
    <source>
        <dbReference type="ARBA" id="ARBA00022527"/>
    </source>
</evidence>
<feature type="domain" description="NAF" evidence="16">
    <location>
        <begin position="317"/>
        <end position="341"/>
    </location>
</feature>
<comment type="similarity">
    <text evidence="2">Belongs to the protein kinase superfamily. CAMK Ser/Thr protein kinase family. SNF1 subfamily.</text>
</comment>
<dbReference type="PROSITE" id="PS00108">
    <property type="entry name" value="PROTEIN_KINASE_ST"/>
    <property type="match status" value="1"/>
</dbReference>
<evidence type="ECO:0000256" key="11">
    <source>
        <dbReference type="ARBA" id="ARBA00048679"/>
    </source>
</evidence>
<dbReference type="InterPro" id="IPR008271">
    <property type="entry name" value="Ser/Thr_kinase_AS"/>
</dbReference>
<comment type="function">
    <text evidence="12">CIPK serine-threonine protein kinases interact with CBL proteins. Binding of a CBL protein to the regulatory NAF domain of CIPK protein lead to the activation of the kinase in a calcium-dependent manner.</text>
</comment>
<evidence type="ECO:0000256" key="12">
    <source>
        <dbReference type="ARBA" id="ARBA00058225"/>
    </source>
</evidence>
<dbReference type="PANTHER" id="PTHR43895">
    <property type="entry name" value="CALCIUM/CALMODULIN-DEPENDENT PROTEIN KINASE KINASE-RELATED"/>
    <property type="match status" value="1"/>
</dbReference>
<evidence type="ECO:0000313" key="17">
    <source>
        <dbReference type="EMBL" id="CAD6339279.1"/>
    </source>
</evidence>
<feature type="compositionally biased region" description="Basic residues" evidence="14">
    <location>
        <begin position="372"/>
        <end position="383"/>
    </location>
</feature>
<protein>
    <recommendedName>
        <fullName evidence="3">non-specific serine/threonine protein kinase</fullName>
        <ecNumber evidence="3">2.7.11.1</ecNumber>
    </recommendedName>
</protein>
<dbReference type="Pfam" id="PF00069">
    <property type="entry name" value="Pkinase"/>
    <property type="match status" value="2"/>
</dbReference>
<reference evidence="17" key="1">
    <citation type="submission" date="2020-10" db="EMBL/GenBank/DDBJ databases">
        <authorList>
            <person name="Han B."/>
            <person name="Lu T."/>
            <person name="Zhao Q."/>
            <person name="Huang X."/>
            <person name="Zhao Y."/>
        </authorList>
    </citation>
    <scope>NUCLEOTIDE SEQUENCE</scope>
</reference>
<evidence type="ECO:0000313" key="18">
    <source>
        <dbReference type="Proteomes" id="UP000604825"/>
    </source>
</evidence>
<organism evidence="17 18">
    <name type="scientific">Miscanthus lutarioriparius</name>
    <dbReference type="NCBI Taxonomy" id="422564"/>
    <lineage>
        <taxon>Eukaryota</taxon>
        <taxon>Viridiplantae</taxon>
        <taxon>Streptophyta</taxon>
        <taxon>Embryophyta</taxon>
        <taxon>Tracheophyta</taxon>
        <taxon>Spermatophyta</taxon>
        <taxon>Magnoliopsida</taxon>
        <taxon>Liliopsida</taxon>
        <taxon>Poales</taxon>
        <taxon>Poaceae</taxon>
        <taxon>PACMAD clade</taxon>
        <taxon>Panicoideae</taxon>
        <taxon>Andropogonodae</taxon>
        <taxon>Andropogoneae</taxon>
        <taxon>Saccharinae</taxon>
        <taxon>Miscanthus</taxon>
    </lineage>
</organism>
<evidence type="ECO:0000256" key="10">
    <source>
        <dbReference type="ARBA" id="ARBA00047899"/>
    </source>
</evidence>
<evidence type="ECO:0000256" key="2">
    <source>
        <dbReference type="ARBA" id="ARBA00006234"/>
    </source>
</evidence>
<accession>A0A811S9L0</accession>
<evidence type="ECO:0000256" key="3">
    <source>
        <dbReference type="ARBA" id="ARBA00012513"/>
    </source>
</evidence>
<dbReference type="PROSITE" id="PS00107">
    <property type="entry name" value="PROTEIN_KINASE_ATP"/>
    <property type="match status" value="1"/>
</dbReference>
<sequence length="574" mass="63397">MGKIPRLLMGWYELDRLLGKGSFAKVYHARNVGTGDEVAIKIMDKDHLSKLGAVQHQIMREIDIMRRHLNAHLVHRAGRGISEASARRVFQQLVSVLDYCHSLGVYHRDIKPDNILVDATGNIKVADFGLSALAGTAQREALLHTVCGTPMFIAPEVFLRCGYDGAKADVWACGIVLFALVAGHYPFKHKDTTGLYHMIRRCDYHCPPWFSTGLVALVHRILCPDPACRIAIPQMKENLWFKKDFKEIPQSLTEPELRDSDSDSDDESTASSTSSSTLSGDPASPMACPMHTSVSAPSLTTLESTGSAAVQAQPHMRRPKSLNAFDIIASSPSLDLSGLFQDPSEQMRFVSAAPVSKISKLEEIAGHVCNTQKKKRKIGKGRPAKGPASQPLLHSRPLLPPDRPSPLPHVLPLSLLLPWLPTFESKLCSAKPLGDPAKRIGDVKRSKKRVEADSILHMWHILGLTRADQMKFWVMSKHPWVAWHLGCYNVSFTARTKEYQVSIEETRNGNQGVLLISAKIFELTPELVMVKVCKKAGDTTQYRQFCNNEPKPGLRGLVDGLPEDTGDCMASISG</sequence>
<dbReference type="InterPro" id="IPR018451">
    <property type="entry name" value="NAF/FISL_domain"/>
</dbReference>
<keyword evidence="7" id="KW-0418">Kinase</keyword>
<keyword evidence="4" id="KW-0723">Serine/threonine-protein kinase</keyword>
<dbReference type="Gene3D" id="3.30.200.20">
    <property type="entry name" value="Phosphorylase Kinase, domain 1"/>
    <property type="match status" value="1"/>
</dbReference>
<dbReference type="SMART" id="SM00220">
    <property type="entry name" value="S_TKc"/>
    <property type="match status" value="1"/>
</dbReference>
<evidence type="ECO:0000256" key="9">
    <source>
        <dbReference type="ARBA" id="ARBA00023211"/>
    </source>
</evidence>
<comment type="catalytic activity">
    <reaction evidence="11">
        <text>L-seryl-[protein] + ATP = O-phospho-L-seryl-[protein] + ADP + H(+)</text>
        <dbReference type="Rhea" id="RHEA:17989"/>
        <dbReference type="Rhea" id="RHEA-COMP:9863"/>
        <dbReference type="Rhea" id="RHEA-COMP:11604"/>
        <dbReference type="ChEBI" id="CHEBI:15378"/>
        <dbReference type="ChEBI" id="CHEBI:29999"/>
        <dbReference type="ChEBI" id="CHEBI:30616"/>
        <dbReference type="ChEBI" id="CHEBI:83421"/>
        <dbReference type="ChEBI" id="CHEBI:456216"/>
        <dbReference type="EC" id="2.7.11.1"/>
    </reaction>
</comment>
<dbReference type="GO" id="GO:0007165">
    <property type="term" value="P:signal transduction"/>
    <property type="evidence" value="ECO:0007669"/>
    <property type="project" value="InterPro"/>
</dbReference>
<comment type="caution">
    <text evidence="17">The sequence shown here is derived from an EMBL/GenBank/DDBJ whole genome shotgun (WGS) entry which is preliminary data.</text>
</comment>
<evidence type="ECO:0000256" key="8">
    <source>
        <dbReference type="ARBA" id="ARBA00022840"/>
    </source>
</evidence>
<feature type="compositionally biased region" description="Low complexity" evidence="14">
    <location>
        <begin position="269"/>
        <end position="281"/>
    </location>
</feature>
<dbReference type="PROSITE" id="PS50011">
    <property type="entry name" value="PROTEIN_KINASE_DOM"/>
    <property type="match status" value="1"/>
</dbReference>
<dbReference type="SUPFAM" id="SSF56112">
    <property type="entry name" value="Protein kinase-like (PK-like)"/>
    <property type="match status" value="1"/>
</dbReference>
<keyword evidence="9" id="KW-0464">Manganese</keyword>
<evidence type="ECO:0000256" key="7">
    <source>
        <dbReference type="ARBA" id="ARBA00022777"/>
    </source>
</evidence>
<proteinExistence type="inferred from homology"/>
<dbReference type="GO" id="GO:0004674">
    <property type="term" value="F:protein serine/threonine kinase activity"/>
    <property type="evidence" value="ECO:0007669"/>
    <property type="project" value="UniProtKB-KW"/>
</dbReference>
<dbReference type="CDD" id="cd12195">
    <property type="entry name" value="CIPK_C"/>
    <property type="match status" value="1"/>
</dbReference>
<dbReference type="Pfam" id="PF03822">
    <property type="entry name" value="NAF"/>
    <property type="match status" value="1"/>
</dbReference>
<evidence type="ECO:0000256" key="14">
    <source>
        <dbReference type="SAM" id="MobiDB-lite"/>
    </source>
</evidence>
<dbReference type="InterPro" id="IPR004041">
    <property type="entry name" value="NAF_dom"/>
</dbReference>
<evidence type="ECO:0000259" key="16">
    <source>
        <dbReference type="PROSITE" id="PS50816"/>
    </source>
</evidence>
<dbReference type="FunFam" id="1.10.510.10:FF:000571">
    <property type="entry name" value="Maternal embryonic leucine zipper kinase"/>
    <property type="match status" value="1"/>
</dbReference>
<evidence type="ECO:0000259" key="15">
    <source>
        <dbReference type="PROSITE" id="PS50011"/>
    </source>
</evidence>
<dbReference type="EC" id="2.7.11.1" evidence="3"/>
<dbReference type="AlphaFoldDB" id="A0A811S9L0"/>
<gene>
    <name evidence="17" type="ORF">NCGR_LOCUS63377</name>
</gene>
<dbReference type="Gene3D" id="3.30.310.80">
    <property type="entry name" value="Kinase associated domain 1, KA1"/>
    <property type="match status" value="2"/>
</dbReference>
<feature type="binding site" evidence="13">
    <location>
        <position position="41"/>
    </location>
    <ligand>
        <name>ATP</name>
        <dbReference type="ChEBI" id="CHEBI:30616"/>
    </ligand>
</feature>
<evidence type="ECO:0000256" key="1">
    <source>
        <dbReference type="ARBA" id="ARBA00001936"/>
    </source>
</evidence>
<keyword evidence="5" id="KW-0808">Transferase</keyword>
<evidence type="ECO:0000256" key="13">
    <source>
        <dbReference type="PROSITE-ProRule" id="PRU10141"/>
    </source>
</evidence>